<sequence>MTTLYVYIAGPQGSGKTTFLQSLGNPSGFVVNAAEGIEYRQFVVDESLDLYVLTSTDASRFDRLLDIAQRDMLGYIVMVDSADQESWSMARIMLAHLRGYVLVPTLIVANKQDLLGAATPEQVGAWIGMESMVYVTGCQANKPSSVRAAFLQLLFSVRHEIERLDALIAELERTFGNEESS</sequence>
<comment type="caution">
    <text evidence="4">The sequence shown here is derived from an EMBL/GenBank/DDBJ whole genome shotgun (WGS) entry which is preliminary data.</text>
</comment>
<organism evidence="4 5">
    <name type="scientific">Candidatus Thermofonsia Clade 1 bacterium</name>
    <dbReference type="NCBI Taxonomy" id="2364210"/>
    <lineage>
        <taxon>Bacteria</taxon>
        <taxon>Bacillati</taxon>
        <taxon>Chloroflexota</taxon>
        <taxon>Candidatus Thermofontia</taxon>
        <taxon>Candidatus Thermofonsia Clade 1</taxon>
    </lineage>
</organism>
<dbReference type="CDD" id="cd00882">
    <property type="entry name" value="Ras_like_GTPase"/>
    <property type="match status" value="1"/>
</dbReference>
<evidence type="ECO:0000313" key="4">
    <source>
        <dbReference type="EMBL" id="PJF31531.1"/>
    </source>
</evidence>
<dbReference type="PANTHER" id="PTHR42708:SF1">
    <property type="entry name" value="GLIDING MOTILITY PROTEIN MGLA"/>
    <property type="match status" value="1"/>
</dbReference>
<protein>
    <recommendedName>
        <fullName evidence="6">GTP-binding protein</fullName>
    </recommendedName>
</protein>
<gene>
    <name evidence="4" type="ORF">CUN51_04165</name>
</gene>
<accession>A0A2M8P1U3</accession>
<dbReference type="InterPro" id="IPR027417">
    <property type="entry name" value="P-loop_NTPase"/>
</dbReference>
<dbReference type="Proteomes" id="UP000228921">
    <property type="component" value="Unassembled WGS sequence"/>
</dbReference>
<dbReference type="Gene3D" id="3.40.50.300">
    <property type="entry name" value="P-loop containing nucleotide triphosphate hydrolases"/>
    <property type="match status" value="1"/>
</dbReference>
<reference evidence="4 5" key="1">
    <citation type="submission" date="2017-11" db="EMBL/GenBank/DDBJ databases">
        <title>Evolution of Phototrophy in the Chloroflexi Phylum Driven by Horizontal Gene Transfer.</title>
        <authorList>
            <person name="Ward L.M."/>
            <person name="Hemp J."/>
            <person name="Shih P.M."/>
            <person name="Mcglynn S.E."/>
            <person name="Fischer W."/>
        </authorList>
    </citation>
    <scope>NUCLEOTIDE SEQUENCE [LARGE SCALE GENOMIC DNA]</scope>
    <source>
        <strain evidence="4">CP2_2F</strain>
    </source>
</reference>
<evidence type="ECO:0000313" key="5">
    <source>
        <dbReference type="Proteomes" id="UP000228921"/>
    </source>
</evidence>
<dbReference type="InterPro" id="IPR006689">
    <property type="entry name" value="Small_GTPase_ARF/SAR"/>
</dbReference>
<feature type="coiled-coil region" evidence="3">
    <location>
        <begin position="154"/>
        <end position="181"/>
    </location>
</feature>
<dbReference type="InterPro" id="IPR052705">
    <property type="entry name" value="Gliding_Motility_GTPase"/>
</dbReference>
<dbReference type="SUPFAM" id="SSF52540">
    <property type="entry name" value="P-loop containing nucleoside triphosphate hydrolases"/>
    <property type="match status" value="1"/>
</dbReference>
<evidence type="ECO:0000256" key="2">
    <source>
        <dbReference type="ARBA" id="ARBA00023134"/>
    </source>
</evidence>
<name>A0A2M8P1U3_9CHLR</name>
<keyword evidence="3" id="KW-0175">Coiled coil</keyword>
<evidence type="ECO:0000256" key="1">
    <source>
        <dbReference type="ARBA" id="ARBA00022741"/>
    </source>
</evidence>
<dbReference type="GO" id="GO:0005525">
    <property type="term" value="F:GTP binding"/>
    <property type="evidence" value="ECO:0007669"/>
    <property type="project" value="UniProtKB-KW"/>
</dbReference>
<keyword evidence="2" id="KW-0342">GTP-binding</keyword>
<dbReference type="EMBL" id="PGTK01000003">
    <property type="protein sequence ID" value="PJF31531.1"/>
    <property type="molecule type" value="Genomic_DNA"/>
</dbReference>
<dbReference type="Pfam" id="PF00025">
    <property type="entry name" value="Arf"/>
    <property type="match status" value="1"/>
</dbReference>
<dbReference type="GO" id="GO:0003924">
    <property type="term" value="F:GTPase activity"/>
    <property type="evidence" value="ECO:0007669"/>
    <property type="project" value="InterPro"/>
</dbReference>
<evidence type="ECO:0000256" key="3">
    <source>
        <dbReference type="SAM" id="Coils"/>
    </source>
</evidence>
<evidence type="ECO:0008006" key="6">
    <source>
        <dbReference type="Google" id="ProtNLM"/>
    </source>
</evidence>
<proteinExistence type="predicted"/>
<dbReference type="PANTHER" id="PTHR42708">
    <property type="entry name" value="ATP/GTP-BINDING PROTEIN-RELATED"/>
    <property type="match status" value="1"/>
</dbReference>
<keyword evidence="1" id="KW-0547">Nucleotide-binding</keyword>
<dbReference type="AlphaFoldDB" id="A0A2M8P1U3"/>